<evidence type="ECO:0000313" key="3">
    <source>
        <dbReference type="EMBL" id="TSJ77946.1"/>
    </source>
</evidence>
<dbReference type="PANTHER" id="PTHR37309">
    <property type="entry name" value="SLR0284 PROTEIN"/>
    <property type="match status" value="1"/>
</dbReference>
<reference evidence="3 4" key="1">
    <citation type="submission" date="2019-07" db="EMBL/GenBank/DDBJ databases">
        <title>Description of 53C-WASEF.</title>
        <authorList>
            <person name="Pitt A."/>
            <person name="Hahn M.W."/>
        </authorList>
    </citation>
    <scope>NUCLEOTIDE SEQUENCE [LARGE SCALE GENOMIC DNA]</scope>
    <source>
        <strain evidence="3 4">53C-WASEF</strain>
    </source>
</reference>
<name>A0A556QMS3_9BACT</name>
<sequence>MKHPFVALLVRWSVLALGVTLATRLVDGISYNDIGTLVAVVALLSLFNAVLKPLLVLFGLPFIVLTLGLGVLLINALLLWLVGSLLQPAFRVDGFGSAFWGALIISLTNLFVSVLLAKKNVQINVTRGVPSAHQGNPPPAPGPRKIKDDDVIDI</sequence>
<dbReference type="AlphaFoldDB" id="A0A556QMS3"/>
<evidence type="ECO:0000256" key="1">
    <source>
        <dbReference type="SAM" id="MobiDB-lite"/>
    </source>
</evidence>
<keyword evidence="4" id="KW-1185">Reference proteome</keyword>
<feature type="compositionally biased region" description="Basic and acidic residues" evidence="1">
    <location>
        <begin position="145"/>
        <end position="154"/>
    </location>
</feature>
<evidence type="ECO:0000313" key="4">
    <source>
        <dbReference type="Proteomes" id="UP000315648"/>
    </source>
</evidence>
<organism evidence="3 4">
    <name type="scientific">Rariglobus hedericola</name>
    <dbReference type="NCBI Taxonomy" id="2597822"/>
    <lineage>
        <taxon>Bacteria</taxon>
        <taxon>Pseudomonadati</taxon>
        <taxon>Verrucomicrobiota</taxon>
        <taxon>Opitutia</taxon>
        <taxon>Opitutales</taxon>
        <taxon>Opitutaceae</taxon>
        <taxon>Rariglobus</taxon>
    </lineage>
</organism>
<evidence type="ECO:0000256" key="2">
    <source>
        <dbReference type="SAM" id="Phobius"/>
    </source>
</evidence>
<feature type="transmembrane region" description="Helical" evidence="2">
    <location>
        <begin position="32"/>
        <end position="51"/>
    </location>
</feature>
<dbReference type="InterPro" id="IPR007165">
    <property type="entry name" value="Phage_holin_4_2"/>
</dbReference>
<gene>
    <name evidence="3" type="ORF">FPL22_01140</name>
</gene>
<accession>A0A556QMS3</accession>
<protein>
    <submittedName>
        <fullName evidence="3">Phage holin family protein</fullName>
    </submittedName>
</protein>
<proteinExistence type="predicted"/>
<feature type="transmembrane region" description="Helical" evidence="2">
    <location>
        <begin position="58"/>
        <end position="82"/>
    </location>
</feature>
<dbReference type="Pfam" id="PF04020">
    <property type="entry name" value="Phage_holin_4_2"/>
    <property type="match status" value="1"/>
</dbReference>
<comment type="caution">
    <text evidence="3">The sequence shown here is derived from an EMBL/GenBank/DDBJ whole genome shotgun (WGS) entry which is preliminary data.</text>
</comment>
<keyword evidence="2" id="KW-1133">Transmembrane helix</keyword>
<dbReference type="Proteomes" id="UP000315648">
    <property type="component" value="Unassembled WGS sequence"/>
</dbReference>
<dbReference type="RefSeq" id="WP_144228287.1">
    <property type="nucleotide sequence ID" value="NZ_CBCRVV010000001.1"/>
</dbReference>
<dbReference type="PANTHER" id="PTHR37309:SF1">
    <property type="entry name" value="SLR0284 PROTEIN"/>
    <property type="match status" value="1"/>
</dbReference>
<keyword evidence="2" id="KW-0812">Transmembrane</keyword>
<keyword evidence="2" id="KW-0472">Membrane</keyword>
<feature type="transmembrane region" description="Helical" evidence="2">
    <location>
        <begin position="94"/>
        <end position="117"/>
    </location>
</feature>
<feature type="region of interest" description="Disordered" evidence="1">
    <location>
        <begin position="128"/>
        <end position="154"/>
    </location>
</feature>
<dbReference type="OrthoDB" id="196257at2"/>
<dbReference type="EMBL" id="VMBG01000001">
    <property type="protein sequence ID" value="TSJ77946.1"/>
    <property type="molecule type" value="Genomic_DNA"/>
</dbReference>